<dbReference type="InterPro" id="IPR002797">
    <property type="entry name" value="Polysacc_synth"/>
</dbReference>
<evidence type="ECO:0000256" key="1">
    <source>
        <dbReference type="ARBA" id="ARBA00004651"/>
    </source>
</evidence>
<keyword evidence="4 6" id="KW-1133">Transmembrane helix</keyword>
<dbReference type="RefSeq" id="WP_162183221.1">
    <property type="nucleotide sequence ID" value="NZ_BAFN01000001.1"/>
</dbReference>
<keyword evidence="5 6" id="KW-0472">Membrane</keyword>
<evidence type="ECO:0008006" key="9">
    <source>
        <dbReference type="Google" id="ProtNLM"/>
    </source>
</evidence>
<feature type="transmembrane region" description="Helical" evidence="6">
    <location>
        <begin position="362"/>
        <end position="385"/>
    </location>
</feature>
<feature type="transmembrane region" description="Helical" evidence="6">
    <location>
        <begin position="210"/>
        <end position="230"/>
    </location>
</feature>
<comment type="subcellular location">
    <subcellularLocation>
        <location evidence="1">Cell membrane</location>
        <topology evidence="1">Multi-pass membrane protein</topology>
    </subcellularLocation>
</comment>
<feature type="transmembrane region" description="Helical" evidence="6">
    <location>
        <begin position="115"/>
        <end position="135"/>
    </location>
</feature>
<sequence length="459" mass="49194">MTISDKINHLRYLFQHLLGKKGVTNLKGRLARSASGSFGLRIASTGLSFIIGLLLARLLGTAGYGAYTYAITWVGFLAVPGALGLDKLLVREVAIYETTSEWHFMRGLLRWANQTVLIVSLGLALLAAFIGSIFAGRQDSLVLISLWIAMVSLPLVTLTRLRQAVLKGLNRVIAGQVPEMLIQPILFLCFLGITYLLLGKALTAPRTLGINIAATGIAFIVGTRVLLKTLPPSIKETGPSYKIREWMRSALPLMLITGMQIINAKTDIIMLGAMKGTKEAGIYSVANRGAEFITFILLAVNTALAPTVASLYAAGDMKKLQDVVTKSTRVILLFSLPIGLALILCGHWFLLLFGEAFTQGRMSLAILSAGQLVNASMGSVGPLLVMTGHERNVAIGVGISAALNIILNALLIPGWSIAGAAIATASSMITWNILLATWVYKTIGIHSTALGEFVPWRKG</sequence>
<feature type="transmembrane region" description="Helical" evidence="6">
    <location>
        <begin position="392"/>
        <end position="411"/>
    </location>
</feature>
<dbReference type="PANTHER" id="PTHR30250:SF11">
    <property type="entry name" value="O-ANTIGEN TRANSPORTER-RELATED"/>
    <property type="match status" value="1"/>
</dbReference>
<accession>A0ABQ0JVA4</accession>
<evidence type="ECO:0000256" key="5">
    <source>
        <dbReference type="ARBA" id="ARBA00023136"/>
    </source>
</evidence>
<evidence type="ECO:0000256" key="2">
    <source>
        <dbReference type="ARBA" id="ARBA00022475"/>
    </source>
</evidence>
<dbReference type="InterPro" id="IPR050833">
    <property type="entry name" value="Poly_Biosynth_Transport"/>
</dbReference>
<feature type="transmembrane region" description="Helical" evidence="6">
    <location>
        <begin position="292"/>
        <end position="314"/>
    </location>
</feature>
<feature type="transmembrane region" description="Helical" evidence="6">
    <location>
        <begin position="38"/>
        <end position="60"/>
    </location>
</feature>
<protein>
    <recommendedName>
        <fullName evidence="9">Polysaccharide biosynthesis protein C-terminal domain-containing protein</fullName>
    </recommendedName>
</protein>
<keyword evidence="2" id="KW-1003">Cell membrane</keyword>
<feature type="transmembrane region" description="Helical" evidence="6">
    <location>
        <begin position="66"/>
        <end position="85"/>
    </location>
</feature>
<name>A0ABQ0JVA4_9BACT</name>
<feature type="transmembrane region" description="Helical" evidence="6">
    <location>
        <begin position="417"/>
        <end position="440"/>
    </location>
</feature>
<dbReference type="EMBL" id="BAFN01000001">
    <property type="protein sequence ID" value="GAN32648.1"/>
    <property type="molecule type" value="Genomic_DNA"/>
</dbReference>
<keyword evidence="8" id="KW-1185">Reference proteome</keyword>
<evidence type="ECO:0000313" key="8">
    <source>
        <dbReference type="Proteomes" id="UP000032309"/>
    </source>
</evidence>
<feature type="transmembrane region" description="Helical" evidence="6">
    <location>
        <begin position="141"/>
        <end position="159"/>
    </location>
</feature>
<keyword evidence="3 6" id="KW-0812">Transmembrane</keyword>
<dbReference type="PANTHER" id="PTHR30250">
    <property type="entry name" value="PST FAMILY PREDICTED COLANIC ACID TRANSPORTER"/>
    <property type="match status" value="1"/>
</dbReference>
<gene>
    <name evidence="7" type="ORF">BROSI_A1163</name>
</gene>
<reference evidence="8" key="1">
    <citation type="journal article" date="2015" name="Genome Announc.">
        <title>Draft Genome Sequence of an Anaerobic Ammonium-Oxidizing Bacterium, "Candidatus Brocadia sinica".</title>
        <authorList>
            <person name="Oshiki M."/>
            <person name="Shinyako-Hata K."/>
            <person name="Satoh H."/>
            <person name="Okabe S."/>
        </authorList>
    </citation>
    <scope>NUCLEOTIDE SEQUENCE [LARGE SCALE GENOMIC DNA]</scope>
    <source>
        <strain evidence="8">JPN1</strain>
    </source>
</reference>
<evidence type="ECO:0000256" key="6">
    <source>
        <dbReference type="SAM" id="Phobius"/>
    </source>
</evidence>
<dbReference type="Pfam" id="PF01943">
    <property type="entry name" value="Polysacc_synt"/>
    <property type="match status" value="1"/>
</dbReference>
<proteinExistence type="predicted"/>
<evidence type="ECO:0000313" key="7">
    <source>
        <dbReference type="EMBL" id="GAN32648.1"/>
    </source>
</evidence>
<organism evidence="7 8">
    <name type="scientific">Candidatus Brocadia sinica JPN1</name>
    <dbReference type="NCBI Taxonomy" id="1197129"/>
    <lineage>
        <taxon>Bacteria</taxon>
        <taxon>Pseudomonadati</taxon>
        <taxon>Planctomycetota</taxon>
        <taxon>Candidatus Brocadiia</taxon>
        <taxon>Candidatus Brocadiales</taxon>
        <taxon>Candidatus Brocadiaceae</taxon>
        <taxon>Candidatus Brocadia</taxon>
    </lineage>
</organism>
<feature type="transmembrane region" description="Helical" evidence="6">
    <location>
        <begin position="251"/>
        <end position="272"/>
    </location>
</feature>
<comment type="caution">
    <text evidence="7">The sequence shown here is derived from an EMBL/GenBank/DDBJ whole genome shotgun (WGS) entry which is preliminary data.</text>
</comment>
<evidence type="ECO:0000256" key="4">
    <source>
        <dbReference type="ARBA" id="ARBA00022989"/>
    </source>
</evidence>
<evidence type="ECO:0000256" key="3">
    <source>
        <dbReference type="ARBA" id="ARBA00022692"/>
    </source>
</evidence>
<feature type="transmembrane region" description="Helical" evidence="6">
    <location>
        <begin position="180"/>
        <end position="198"/>
    </location>
</feature>
<feature type="transmembrane region" description="Helical" evidence="6">
    <location>
        <begin position="330"/>
        <end position="350"/>
    </location>
</feature>
<dbReference type="CDD" id="cd13128">
    <property type="entry name" value="MATE_Wzx_like"/>
    <property type="match status" value="1"/>
</dbReference>
<dbReference type="Proteomes" id="UP000032309">
    <property type="component" value="Unassembled WGS sequence"/>
</dbReference>